<reference evidence="6 7" key="1">
    <citation type="submission" date="2024-10" db="EMBL/GenBank/DDBJ databases">
        <title>Updated reference genomes for cyclostephanoid diatoms.</title>
        <authorList>
            <person name="Roberts W.R."/>
            <person name="Alverson A.J."/>
        </authorList>
    </citation>
    <scope>NUCLEOTIDE SEQUENCE [LARGE SCALE GENOMIC DNA]</scope>
    <source>
        <strain evidence="6 7">AJA276-08</strain>
    </source>
</reference>
<organism evidence="6 7">
    <name type="scientific">Stephanodiscus triporus</name>
    <dbReference type="NCBI Taxonomy" id="2934178"/>
    <lineage>
        <taxon>Eukaryota</taxon>
        <taxon>Sar</taxon>
        <taxon>Stramenopiles</taxon>
        <taxon>Ochrophyta</taxon>
        <taxon>Bacillariophyta</taxon>
        <taxon>Coscinodiscophyceae</taxon>
        <taxon>Thalassiosirophycidae</taxon>
        <taxon>Stephanodiscales</taxon>
        <taxon>Stephanodiscaceae</taxon>
        <taxon>Stephanodiscus</taxon>
    </lineage>
</organism>
<feature type="domain" description="Pirin N-terminal" evidence="4">
    <location>
        <begin position="35"/>
        <end position="139"/>
    </location>
</feature>
<keyword evidence="2" id="KW-0408">Iron</keyword>
<evidence type="ECO:0000313" key="7">
    <source>
        <dbReference type="Proteomes" id="UP001530315"/>
    </source>
</evidence>
<dbReference type="Gene3D" id="2.60.120.10">
    <property type="entry name" value="Jelly Rolls"/>
    <property type="match status" value="2"/>
</dbReference>
<evidence type="ECO:0000313" key="6">
    <source>
        <dbReference type="EMBL" id="KAL3768438.1"/>
    </source>
</evidence>
<dbReference type="InterPro" id="IPR012093">
    <property type="entry name" value="Pirin"/>
</dbReference>
<sequence length="320" mass="35329">MLSSYPKSYAAMSMPIKFIAHQGITHPFGDHRAVKQAFPSAIPSEHSDPFLMCDYFDLVETTGKARHDDDFPIDWHPHRGMDIATYLRSGVGRHADSLGNRETFDSPGMQWMSVGSGVEHAEGGATDAGTYMQGFQIWINVPADRKMDDPRYGTVPSKDLPTVTLRDGGGTALVLAGDALGVRGPFETVQDVQMIDFRVEKGASLKFSITEGLDTAILYVYEGCLKSVNGENDIQAGSVILLDADFDALRGLKVQAKDEDAGVMLFAGKKLKEPIAWHGPIVMNTQEQIRTTLSELRSGKFPPKRVEWDYKRMDAFPKIE</sequence>
<keyword evidence="2" id="KW-0479">Metal-binding</keyword>
<dbReference type="PIRSF" id="PIRSF006232">
    <property type="entry name" value="Pirin"/>
    <property type="match status" value="1"/>
</dbReference>
<accession>A0ABD3MWY7</accession>
<protein>
    <recommendedName>
        <fullName evidence="8">Pirin</fullName>
    </recommendedName>
</protein>
<dbReference type="CDD" id="cd02247">
    <property type="entry name" value="cupin_pirin_C"/>
    <property type="match status" value="1"/>
</dbReference>
<evidence type="ECO:0000256" key="1">
    <source>
        <dbReference type="ARBA" id="ARBA00008416"/>
    </source>
</evidence>
<evidence type="ECO:0008006" key="8">
    <source>
        <dbReference type="Google" id="ProtNLM"/>
    </source>
</evidence>
<dbReference type="InterPro" id="IPR014710">
    <property type="entry name" value="RmlC-like_jellyroll"/>
</dbReference>
<feature type="binding site" evidence="2">
    <location>
        <position position="120"/>
    </location>
    <ligand>
        <name>Fe cation</name>
        <dbReference type="ChEBI" id="CHEBI:24875"/>
    </ligand>
</feature>
<evidence type="ECO:0000256" key="2">
    <source>
        <dbReference type="PIRSR" id="PIRSR006232-1"/>
    </source>
</evidence>
<dbReference type="Proteomes" id="UP001530315">
    <property type="component" value="Unassembled WGS sequence"/>
</dbReference>
<dbReference type="InterPro" id="IPR003829">
    <property type="entry name" value="Pirin_N_dom"/>
</dbReference>
<feature type="binding site" evidence="2">
    <location>
        <position position="78"/>
    </location>
    <ligand>
        <name>Fe cation</name>
        <dbReference type="ChEBI" id="CHEBI:24875"/>
    </ligand>
</feature>
<name>A0ABD3MWY7_9STRA</name>
<feature type="binding site" evidence="2">
    <location>
        <position position="76"/>
    </location>
    <ligand>
        <name>Fe cation</name>
        <dbReference type="ChEBI" id="CHEBI:24875"/>
    </ligand>
</feature>
<comment type="cofactor">
    <cofactor evidence="2">
        <name>Fe cation</name>
        <dbReference type="ChEBI" id="CHEBI:24875"/>
    </cofactor>
    <text evidence="2">Binds 1 Fe cation per subunit.</text>
</comment>
<dbReference type="PANTHER" id="PTHR13903:SF8">
    <property type="entry name" value="PIRIN"/>
    <property type="match status" value="1"/>
</dbReference>
<evidence type="ECO:0000256" key="3">
    <source>
        <dbReference type="RuleBase" id="RU003457"/>
    </source>
</evidence>
<dbReference type="EMBL" id="JALLAZ020001678">
    <property type="protein sequence ID" value="KAL3768438.1"/>
    <property type="molecule type" value="Genomic_DNA"/>
</dbReference>
<dbReference type="AlphaFoldDB" id="A0ABD3MWY7"/>
<feature type="domain" description="Pirin C-terminal" evidence="5">
    <location>
        <begin position="195"/>
        <end position="301"/>
    </location>
</feature>
<dbReference type="Pfam" id="PF02678">
    <property type="entry name" value="Pirin"/>
    <property type="match status" value="1"/>
</dbReference>
<comment type="caution">
    <text evidence="6">The sequence shown here is derived from an EMBL/GenBank/DDBJ whole genome shotgun (WGS) entry which is preliminary data.</text>
</comment>
<comment type="similarity">
    <text evidence="1 3">Belongs to the pirin family.</text>
</comment>
<dbReference type="PANTHER" id="PTHR13903">
    <property type="entry name" value="PIRIN-RELATED"/>
    <property type="match status" value="1"/>
</dbReference>
<evidence type="ECO:0000259" key="5">
    <source>
        <dbReference type="Pfam" id="PF05726"/>
    </source>
</evidence>
<proteinExistence type="inferred from homology"/>
<dbReference type="InterPro" id="IPR008778">
    <property type="entry name" value="Pirin_C_dom"/>
</dbReference>
<gene>
    <name evidence="6" type="ORF">ACHAW5_005851</name>
</gene>
<keyword evidence="7" id="KW-1185">Reference proteome</keyword>
<dbReference type="SUPFAM" id="SSF51182">
    <property type="entry name" value="RmlC-like cupins"/>
    <property type="match status" value="1"/>
</dbReference>
<dbReference type="Pfam" id="PF05726">
    <property type="entry name" value="Pirin_C"/>
    <property type="match status" value="1"/>
</dbReference>
<dbReference type="InterPro" id="IPR011051">
    <property type="entry name" value="RmlC_Cupin_sf"/>
</dbReference>
<feature type="binding site" evidence="2">
    <location>
        <position position="122"/>
    </location>
    <ligand>
        <name>Fe cation</name>
        <dbReference type="ChEBI" id="CHEBI:24875"/>
    </ligand>
</feature>
<evidence type="ECO:0000259" key="4">
    <source>
        <dbReference type="Pfam" id="PF02678"/>
    </source>
</evidence>